<dbReference type="Pfam" id="PF13181">
    <property type="entry name" value="TPR_8"/>
    <property type="match status" value="2"/>
</dbReference>
<dbReference type="PANTHER" id="PTHR46540">
    <property type="entry name" value="TETRATRICOPEPTIDE REPEAT PROTEIN 12"/>
    <property type="match status" value="1"/>
</dbReference>
<dbReference type="Gene3D" id="1.25.10.10">
    <property type="entry name" value="Leucine-rich Repeat Variant"/>
    <property type="match status" value="1"/>
</dbReference>
<dbReference type="InterPro" id="IPR019734">
    <property type="entry name" value="TPR_rpt"/>
</dbReference>
<dbReference type="SUPFAM" id="SSF48452">
    <property type="entry name" value="TPR-like"/>
    <property type="match status" value="1"/>
</dbReference>
<evidence type="ECO:0000256" key="7">
    <source>
        <dbReference type="ARBA" id="ARBA00060127"/>
    </source>
</evidence>
<dbReference type="GO" id="GO:0070286">
    <property type="term" value="P:axonemal dynein complex assembly"/>
    <property type="evidence" value="ECO:0007669"/>
    <property type="project" value="TreeGrafter"/>
</dbReference>
<keyword evidence="5" id="KW-0970">Cilium biogenesis/degradation</keyword>
<dbReference type="RefSeq" id="XP_021571794.1">
    <property type="nucleotide sequence ID" value="XM_021716119.1"/>
</dbReference>
<feature type="repeat" description="TPR" evidence="9">
    <location>
        <begin position="180"/>
        <end position="213"/>
    </location>
</feature>
<dbReference type="InterPro" id="IPR043195">
    <property type="entry name" value="TTC12"/>
</dbReference>
<keyword evidence="3" id="KW-0597">Phosphoprotein</keyword>
<dbReference type="SMART" id="SM00028">
    <property type="entry name" value="TPR"/>
    <property type="match status" value="3"/>
</dbReference>
<dbReference type="Proteomes" id="UP000189704">
    <property type="component" value="Unplaced"/>
</dbReference>
<comment type="function">
    <text evidence="7">Cytoplasmic protein that plays a role in the proper assembly of dynein arm complexes in motile cilia in both respiratory cells and sperm flagella.</text>
</comment>
<sequence>MADNQEKDLQKFLKNVDEITNLIQEMNSDDPVVQQKAVLKTEKKLLLMEEDQEDDECRTTLNKTMISPPQATVKSAEEINSEAFLASVEKDAKERAKRRRENRVLADALREKGNQAFMEGDYETAVLHYSEGLAKLKDMKVLYTNRAQAYIKLGDYEKALVDCDWALKSFFFMQCDEKCTKAYFHMGKAHLALKNYSVSRECYWKILELNPKLQTQVKDYLNQVDLREKADLQEKEAHELLNSGKNMAVTTRNLLETLAKLDQIPLFYAGGIEILTEMMKDCTEQTLFRTHNGFSVISDNEVIRRCFSTSEKDIVEETVCVSVLKLWQAVCSGNEENQRVLVMHPDRGRLLPSLMASRVLAIRQQSLALLLQLAQTENGRSLIISHLDLTRLLEALVSFLDFSDKKANTAMGLLTDLALEERFRVWFQASLPGVLPALIGVLKKDPKVTNSSALCQCIAIMGDLSAEPAIRRHMSACEEFGDACLGLMARCEEDVDLSRDIIYTLLGLMMNLCLQAPVVSEVWAMEVSRRCMTLLNSQDGGILTRAAGVLSRILPSSLRIVEEALRAGMVKKMMKFLKTGGQTASRYAIKTLAICTNSYHEAREEVIRLDTKLSILMKLLRSEDEVLVGNAALCLGNCMEVPNVASSLLKTDLVQVLLKLAGSDTKKTAVQVNAGIALGKLCTAEPRFTAQLRDLHGIEILNSTMKHINDS</sequence>
<evidence type="ECO:0000256" key="8">
    <source>
        <dbReference type="ARBA" id="ARBA00073938"/>
    </source>
</evidence>
<dbReference type="InterPro" id="IPR011989">
    <property type="entry name" value="ARM-like"/>
</dbReference>
<dbReference type="GO" id="GO:0005813">
    <property type="term" value="C:centrosome"/>
    <property type="evidence" value="ECO:0007669"/>
    <property type="project" value="TreeGrafter"/>
</dbReference>
<dbReference type="InterPro" id="IPR016024">
    <property type="entry name" value="ARM-type_fold"/>
</dbReference>
<evidence type="ECO:0000313" key="11">
    <source>
        <dbReference type="Proteomes" id="UP000189704"/>
    </source>
</evidence>
<feature type="coiled-coil region" evidence="10">
    <location>
        <begin position="2"/>
        <end position="29"/>
    </location>
</feature>
<evidence type="ECO:0000256" key="10">
    <source>
        <dbReference type="SAM" id="Coils"/>
    </source>
</evidence>
<dbReference type="GO" id="GO:0007288">
    <property type="term" value="P:sperm axoneme assembly"/>
    <property type="evidence" value="ECO:0007669"/>
    <property type="project" value="TreeGrafter"/>
</dbReference>
<evidence type="ECO:0000256" key="4">
    <source>
        <dbReference type="ARBA" id="ARBA00022737"/>
    </source>
</evidence>
<dbReference type="PROSITE" id="PS50005">
    <property type="entry name" value="TPR"/>
    <property type="match status" value="1"/>
</dbReference>
<dbReference type="SUPFAM" id="SSF48371">
    <property type="entry name" value="ARM repeat"/>
    <property type="match status" value="1"/>
</dbReference>
<evidence type="ECO:0000256" key="6">
    <source>
        <dbReference type="ARBA" id="ARBA00022803"/>
    </source>
</evidence>
<dbReference type="FunFam" id="1.25.40.10:FF:000391">
    <property type="entry name" value="Tetratricopeptide repeat domain 12"/>
    <property type="match status" value="1"/>
</dbReference>
<protein>
    <recommendedName>
        <fullName evidence="8">Tetratricopeptide repeat protein 12</fullName>
    </recommendedName>
</protein>
<evidence type="ECO:0000313" key="12">
    <source>
        <dbReference type="RefSeq" id="XP_021571794.1"/>
    </source>
</evidence>
<dbReference type="AlphaFoldDB" id="A0A3Q0E6J7"/>
<keyword evidence="6 9" id="KW-0802">TPR repeat</keyword>
<keyword evidence="10" id="KW-0175">Coiled coil</keyword>
<evidence type="ECO:0000256" key="1">
    <source>
        <dbReference type="ARBA" id="ARBA00004496"/>
    </source>
</evidence>
<proteinExistence type="predicted"/>
<name>A0A3Q0E6J7_CARSF</name>
<evidence type="ECO:0000256" key="3">
    <source>
        <dbReference type="ARBA" id="ARBA00022553"/>
    </source>
</evidence>
<accession>A0A3Q0E6J7</accession>
<organism evidence="11 12">
    <name type="scientific">Carlito syrichta</name>
    <name type="common">Philippine tarsier</name>
    <name type="synonym">Tarsius syrichta</name>
    <dbReference type="NCBI Taxonomy" id="1868482"/>
    <lineage>
        <taxon>Eukaryota</taxon>
        <taxon>Metazoa</taxon>
        <taxon>Chordata</taxon>
        <taxon>Craniata</taxon>
        <taxon>Vertebrata</taxon>
        <taxon>Euteleostomi</taxon>
        <taxon>Mammalia</taxon>
        <taxon>Eutheria</taxon>
        <taxon>Euarchontoglires</taxon>
        <taxon>Primates</taxon>
        <taxon>Haplorrhini</taxon>
        <taxon>Tarsiiformes</taxon>
        <taxon>Tarsiidae</taxon>
        <taxon>Carlito</taxon>
    </lineage>
</organism>
<evidence type="ECO:0000256" key="2">
    <source>
        <dbReference type="ARBA" id="ARBA00022490"/>
    </source>
</evidence>
<gene>
    <name evidence="12" type="primary">TTC12</name>
</gene>
<dbReference type="PANTHER" id="PTHR46540:SF1">
    <property type="entry name" value="TETRATRICOPEPTIDE REPEAT PROTEIN 12"/>
    <property type="match status" value="1"/>
</dbReference>
<evidence type="ECO:0000256" key="5">
    <source>
        <dbReference type="ARBA" id="ARBA00022794"/>
    </source>
</evidence>
<dbReference type="CTD" id="54970"/>
<dbReference type="GeneID" id="103268154"/>
<keyword evidence="11" id="KW-1185">Reference proteome</keyword>
<keyword evidence="4" id="KW-0677">Repeat</keyword>
<dbReference type="GO" id="GO:0005737">
    <property type="term" value="C:cytoplasm"/>
    <property type="evidence" value="ECO:0007669"/>
    <property type="project" value="UniProtKB-SubCell"/>
</dbReference>
<comment type="subcellular location">
    <subcellularLocation>
        <location evidence="1">Cytoplasm</location>
    </subcellularLocation>
</comment>
<evidence type="ECO:0000256" key="9">
    <source>
        <dbReference type="PROSITE-ProRule" id="PRU00339"/>
    </source>
</evidence>
<dbReference type="Gene3D" id="1.25.40.10">
    <property type="entry name" value="Tetratricopeptide repeat domain"/>
    <property type="match status" value="1"/>
</dbReference>
<reference evidence="12" key="1">
    <citation type="submission" date="2025-08" db="UniProtKB">
        <authorList>
            <consortium name="RefSeq"/>
        </authorList>
    </citation>
    <scope>IDENTIFICATION</scope>
</reference>
<dbReference type="OrthoDB" id="629492at2759"/>
<keyword evidence="2" id="KW-0963">Cytoplasm</keyword>
<dbReference type="InterPro" id="IPR011990">
    <property type="entry name" value="TPR-like_helical_dom_sf"/>
</dbReference>